<proteinExistence type="predicted"/>
<evidence type="ECO:0008006" key="3">
    <source>
        <dbReference type="Google" id="ProtNLM"/>
    </source>
</evidence>
<dbReference type="SUPFAM" id="SSF47413">
    <property type="entry name" value="lambda repressor-like DNA-binding domains"/>
    <property type="match status" value="1"/>
</dbReference>
<keyword evidence="2" id="KW-1185">Reference proteome</keyword>
<dbReference type="EMBL" id="CP002691">
    <property type="protein sequence ID" value="AEE50847.1"/>
    <property type="molecule type" value="Genomic_DNA"/>
</dbReference>
<reference evidence="1 2" key="1">
    <citation type="journal article" date="2011" name="Stand. Genomic Sci.">
        <title>Complete genome sequence of Haliscomenobacter hydrossis type strain (O).</title>
        <authorList>
            <consortium name="US DOE Joint Genome Institute (JGI-PGF)"/>
            <person name="Daligault H."/>
            <person name="Lapidus A."/>
            <person name="Zeytun A."/>
            <person name="Nolan M."/>
            <person name="Lucas S."/>
            <person name="Del Rio T.G."/>
            <person name="Tice H."/>
            <person name="Cheng J.F."/>
            <person name="Tapia R."/>
            <person name="Han C."/>
            <person name="Goodwin L."/>
            <person name="Pitluck S."/>
            <person name="Liolios K."/>
            <person name="Pagani I."/>
            <person name="Ivanova N."/>
            <person name="Huntemann M."/>
            <person name="Mavromatis K."/>
            <person name="Mikhailova N."/>
            <person name="Pati A."/>
            <person name="Chen A."/>
            <person name="Palaniappan K."/>
            <person name="Land M."/>
            <person name="Hauser L."/>
            <person name="Brambilla E.M."/>
            <person name="Rohde M."/>
            <person name="Verbarg S."/>
            <person name="Goker M."/>
            <person name="Bristow J."/>
            <person name="Eisen J.A."/>
            <person name="Markowitz V."/>
            <person name="Hugenholtz P."/>
            <person name="Kyrpides N.C."/>
            <person name="Klenk H.P."/>
            <person name="Woyke T."/>
        </authorList>
    </citation>
    <scope>NUCLEOTIDE SEQUENCE [LARGE SCALE GENOMIC DNA]</scope>
    <source>
        <strain evidence="2">ATCC 27775 / DSM 1100 / LMG 10767 / O</strain>
    </source>
</reference>
<evidence type="ECO:0000313" key="1">
    <source>
        <dbReference type="EMBL" id="AEE50847.1"/>
    </source>
</evidence>
<protein>
    <recommendedName>
        <fullName evidence="3">Helix-turn-helix domain protein</fullName>
    </recommendedName>
</protein>
<dbReference type="InterPro" id="IPR010982">
    <property type="entry name" value="Lambda_DNA-bd_dom_sf"/>
</dbReference>
<organism evidence="1 2">
    <name type="scientific">Haliscomenobacter hydrossis (strain ATCC 27775 / DSM 1100 / LMG 10767 / O)</name>
    <dbReference type="NCBI Taxonomy" id="760192"/>
    <lineage>
        <taxon>Bacteria</taxon>
        <taxon>Pseudomonadati</taxon>
        <taxon>Bacteroidota</taxon>
        <taxon>Saprospiria</taxon>
        <taxon>Saprospirales</taxon>
        <taxon>Haliscomenobacteraceae</taxon>
        <taxon>Haliscomenobacter</taxon>
    </lineage>
</organism>
<dbReference type="Gene3D" id="1.10.260.40">
    <property type="entry name" value="lambda repressor-like DNA-binding domains"/>
    <property type="match status" value="1"/>
</dbReference>
<gene>
    <name evidence="1" type="ordered locus">Halhy_2983</name>
</gene>
<dbReference type="KEGG" id="hhy:Halhy_2983"/>
<reference key="2">
    <citation type="submission" date="2011-04" db="EMBL/GenBank/DDBJ databases">
        <title>Complete sequence of chromosome of Haliscomenobacter hydrossis DSM 1100.</title>
        <authorList>
            <consortium name="US DOE Joint Genome Institute (JGI-PGF)"/>
            <person name="Lucas S."/>
            <person name="Han J."/>
            <person name="Lapidus A."/>
            <person name="Bruce D."/>
            <person name="Goodwin L."/>
            <person name="Pitluck S."/>
            <person name="Peters L."/>
            <person name="Kyrpides N."/>
            <person name="Mavromatis K."/>
            <person name="Ivanova N."/>
            <person name="Ovchinnikova G."/>
            <person name="Pagani I."/>
            <person name="Daligault H."/>
            <person name="Detter J.C."/>
            <person name="Han C."/>
            <person name="Land M."/>
            <person name="Hauser L."/>
            <person name="Markowitz V."/>
            <person name="Cheng J.-F."/>
            <person name="Hugenholtz P."/>
            <person name="Woyke T."/>
            <person name="Wu D."/>
            <person name="Verbarg S."/>
            <person name="Frueling A."/>
            <person name="Brambilla E."/>
            <person name="Klenk H.-P."/>
            <person name="Eisen J.A."/>
        </authorList>
    </citation>
    <scope>NUCLEOTIDE SEQUENCE</scope>
    <source>
        <strain>DSM 1100</strain>
    </source>
</reference>
<dbReference type="GO" id="GO:0003677">
    <property type="term" value="F:DNA binding"/>
    <property type="evidence" value="ECO:0007669"/>
    <property type="project" value="InterPro"/>
</dbReference>
<dbReference type="RefSeq" id="WP_013765390.1">
    <property type="nucleotide sequence ID" value="NC_015510.1"/>
</dbReference>
<accession>F4L5I3</accession>
<dbReference type="STRING" id="760192.Halhy_2983"/>
<dbReference type="eggNOG" id="ENOG5032VCS">
    <property type="taxonomic scope" value="Bacteria"/>
</dbReference>
<evidence type="ECO:0000313" key="2">
    <source>
        <dbReference type="Proteomes" id="UP000008461"/>
    </source>
</evidence>
<dbReference type="Proteomes" id="UP000008461">
    <property type="component" value="Chromosome"/>
</dbReference>
<sequence length="182" mass="21945">MSKIKEPTYEDVRKELSEEEIVESFVFRSTMTAEERKQADEEFRKLRFERLKEMSDEQILQSELMRMKLLMKDYFNQSEFMASYSFSSQLKQYIGLLKKSSTDFAADLDIHKTKLSRILNDKESPNLELMYRLEHHSNNMIPATYWYRLHSRKLEEDIKLDTEKRAVEYKRVKNKLTFKKSA</sequence>
<dbReference type="HOGENOM" id="CLU_1553040_0_0_10"/>
<dbReference type="AlphaFoldDB" id="F4L5I3"/>
<name>F4L5I3_HALH1</name>